<dbReference type="AlphaFoldDB" id="A0A5J9UDE4"/>
<dbReference type="Gramene" id="TVU21281">
    <property type="protein sequence ID" value="TVU21281"/>
    <property type="gene ID" value="EJB05_30908"/>
</dbReference>
<evidence type="ECO:0000313" key="2">
    <source>
        <dbReference type="EMBL" id="TVU21281.1"/>
    </source>
</evidence>
<feature type="compositionally biased region" description="Acidic residues" evidence="1">
    <location>
        <begin position="59"/>
        <end position="84"/>
    </location>
</feature>
<comment type="caution">
    <text evidence="2">The sequence shown here is derived from an EMBL/GenBank/DDBJ whole genome shotgun (WGS) entry which is preliminary data.</text>
</comment>
<proteinExistence type="predicted"/>
<feature type="region of interest" description="Disordered" evidence="1">
    <location>
        <begin position="43"/>
        <end position="84"/>
    </location>
</feature>
<name>A0A5J9UDE4_9POAL</name>
<accession>A0A5J9UDE4</accession>
<reference evidence="2 3" key="1">
    <citation type="journal article" date="2019" name="Sci. Rep.">
        <title>A high-quality genome of Eragrostis curvula grass provides insights into Poaceae evolution and supports new strategies to enhance forage quality.</title>
        <authorList>
            <person name="Carballo J."/>
            <person name="Santos B.A.C.M."/>
            <person name="Zappacosta D."/>
            <person name="Garbus I."/>
            <person name="Selva J.P."/>
            <person name="Gallo C.A."/>
            <person name="Diaz A."/>
            <person name="Albertini E."/>
            <person name="Caccamo M."/>
            <person name="Echenique V."/>
        </authorList>
    </citation>
    <scope>NUCLEOTIDE SEQUENCE [LARGE SCALE GENOMIC DNA]</scope>
    <source>
        <strain evidence="3">cv. Victoria</strain>
        <tissue evidence="2">Leaf</tissue>
    </source>
</reference>
<evidence type="ECO:0000256" key="1">
    <source>
        <dbReference type="SAM" id="MobiDB-lite"/>
    </source>
</evidence>
<dbReference type="EMBL" id="RWGY01000026">
    <property type="protein sequence ID" value="TVU21281.1"/>
    <property type="molecule type" value="Genomic_DNA"/>
</dbReference>
<dbReference type="Proteomes" id="UP000324897">
    <property type="component" value="Unassembled WGS sequence"/>
</dbReference>
<organism evidence="2 3">
    <name type="scientific">Eragrostis curvula</name>
    <name type="common">weeping love grass</name>
    <dbReference type="NCBI Taxonomy" id="38414"/>
    <lineage>
        <taxon>Eukaryota</taxon>
        <taxon>Viridiplantae</taxon>
        <taxon>Streptophyta</taxon>
        <taxon>Embryophyta</taxon>
        <taxon>Tracheophyta</taxon>
        <taxon>Spermatophyta</taxon>
        <taxon>Magnoliopsida</taxon>
        <taxon>Liliopsida</taxon>
        <taxon>Poales</taxon>
        <taxon>Poaceae</taxon>
        <taxon>PACMAD clade</taxon>
        <taxon>Chloridoideae</taxon>
        <taxon>Eragrostideae</taxon>
        <taxon>Eragrostidinae</taxon>
        <taxon>Eragrostis</taxon>
    </lineage>
</organism>
<sequence>MRRLIDEGDDRRAEVLIADNDWNKCSPSKDQTARDIEKVHAFYSSPGNNSFDEGGSSDHDDETSGDADDEEGEGSVDAVSDTED</sequence>
<gene>
    <name evidence="2" type="ORF">EJB05_30908</name>
</gene>
<evidence type="ECO:0000313" key="3">
    <source>
        <dbReference type="Proteomes" id="UP000324897"/>
    </source>
</evidence>
<protein>
    <submittedName>
        <fullName evidence="2">Uncharacterized protein</fullName>
    </submittedName>
</protein>
<keyword evidence="3" id="KW-1185">Reference proteome</keyword>